<dbReference type="Pfam" id="PF01844">
    <property type="entry name" value="HNH"/>
    <property type="match status" value="1"/>
</dbReference>
<reference evidence="3 4" key="1">
    <citation type="submission" date="2024-03" db="EMBL/GenBank/DDBJ databases">
        <title>Role of Flies in the Dissemination of Carbapenem-Resistant Enterobacteriaceae (CRE): An Epidemiological and Genomic Study in China.</title>
        <authorList>
            <person name="Chen K."/>
            <person name="Zhang R."/>
            <person name="Chen S."/>
        </authorList>
    </citation>
    <scope>NUCLEOTIDE SEQUENCE [LARGE SCALE GENOMIC DNA]</scope>
    <source>
        <strain evidence="4">fly-313</strain>
    </source>
</reference>
<keyword evidence="4" id="KW-1185">Reference proteome</keyword>
<dbReference type="Gene3D" id="1.10.30.50">
    <property type="match status" value="1"/>
</dbReference>
<keyword evidence="3" id="KW-0255">Endonuclease</keyword>
<dbReference type="InterPro" id="IPR002711">
    <property type="entry name" value="HNH"/>
</dbReference>
<dbReference type="CDD" id="cd00085">
    <property type="entry name" value="HNHc"/>
    <property type="match status" value="1"/>
</dbReference>
<keyword evidence="3" id="KW-0378">Hydrolase</keyword>
<dbReference type="RefSeq" id="WP_369498543.1">
    <property type="nucleotide sequence ID" value="NZ_JBFZPZ010000015.1"/>
</dbReference>
<dbReference type="InterPro" id="IPR003615">
    <property type="entry name" value="HNH_nuc"/>
</dbReference>
<evidence type="ECO:0000313" key="3">
    <source>
        <dbReference type="EMBL" id="MEX9254183.1"/>
    </source>
</evidence>
<dbReference type="EMBL" id="JBFZPZ010000015">
    <property type="protein sequence ID" value="MEX9254183.1"/>
    <property type="molecule type" value="Genomic_DNA"/>
</dbReference>
<sequence>MSQEGSVALLIVLLIIAFFVAKKAFKICFALWHKWNVENVANDTLAAWERYENAPSQQKNVWGHEMQTSVSSQRDWQRNEYLKQMRKFEEAGLFRQNEQQERQRQPEKNGTASNFYKTKEWRKLRYQAFKKYGNRCAVCGRGPKDNLVMHVDHIKPRSLYPHLALEITNLQIMCGECNVSKSNKDTIKWQ</sequence>
<dbReference type="Proteomes" id="UP001561463">
    <property type="component" value="Unassembled WGS sequence"/>
</dbReference>
<evidence type="ECO:0000313" key="4">
    <source>
        <dbReference type="Proteomes" id="UP001561463"/>
    </source>
</evidence>
<feature type="domain" description="HNH nuclease" evidence="2">
    <location>
        <begin position="124"/>
        <end position="179"/>
    </location>
</feature>
<dbReference type="GO" id="GO:0004519">
    <property type="term" value="F:endonuclease activity"/>
    <property type="evidence" value="ECO:0007669"/>
    <property type="project" value="UniProtKB-KW"/>
</dbReference>
<organism evidence="3 4">
    <name type="scientific">Pseudenterobacter timonensis</name>
    <dbReference type="NCBI Taxonomy" id="1755099"/>
    <lineage>
        <taxon>Bacteria</taxon>
        <taxon>Pseudomonadati</taxon>
        <taxon>Pseudomonadota</taxon>
        <taxon>Gammaproteobacteria</taxon>
        <taxon>Enterobacterales</taxon>
        <taxon>Enterobacteriaceae</taxon>
        <taxon>Pseudenterobacter</taxon>
    </lineage>
</organism>
<keyword evidence="3" id="KW-0540">Nuclease</keyword>
<gene>
    <name evidence="3" type="ORF">AB7Z85_16940</name>
</gene>
<dbReference type="SMART" id="SM00507">
    <property type="entry name" value="HNHc"/>
    <property type="match status" value="1"/>
</dbReference>
<evidence type="ECO:0000256" key="1">
    <source>
        <dbReference type="SAM" id="Phobius"/>
    </source>
</evidence>
<name>A0ABV4ABY6_9ENTR</name>
<accession>A0ABV4ABY6</accession>
<keyword evidence="1" id="KW-1133">Transmembrane helix</keyword>
<protein>
    <submittedName>
        <fullName evidence="3">HNH endonuclease</fullName>
    </submittedName>
</protein>
<keyword evidence="1" id="KW-0472">Membrane</keyword>
<keyword evidence="1" id="KW-0812">Transmembrane</keyword>
<feature type="transmembrane region" description="Helical" evidence="1">
    <location>
        <begin position="6"/>
        <end position="25"/>
    </location>
</feature>
<proteinExistence type="predicted"/>
<comment type="caution">
    <text evidence="3">The sequence shown here is derived from an EMBL/GenBank/DDBJ whole genome shotgun (WGS) entry which is preliminary data.</text>
</comment>
<evidence type="ECO:0000259" key="2">
    <source>
        <dbReference type="SMART" id="SM00507"/>
    </source>
</evidence>